<dbReference type="SUPFAM" id="SSF63748">
    <property type="entry name" value="Tudor/PWWP/MBT"/>
    <property type="match status" value="1"/>
</dbReference>
<evidence type="ECO:0000313" key="3">
    <source>
        <dbReference type="EMBL" id="KAL1373688.1"/>
    </source>
</evidence>
<comment type="caution">
    <text evidence="3">The sequence shown here is derived from an EMBL/GenBank/DDBJ whole genome shotgun (WGS) entry which is preliminary data.</text>
</comment>
<dbReference type="Pfam" id="PF00567">
    <property type="entry name" value="TUDOR"/>
    <property type="match status" value="1"/>
</dbReference>
<dbReference type="InterPro" id="IPR035437">
    <property type="entry name" value="SNase_OB-fold_sf"/>
</dbReference>
<reference evidence="3 4" key="1">
    <citation type="submission" date="2024-05" db="EMBL/GenBank/DDBJ databases">
        <title>Culex pipiens pipiens assembly and annotation.</title>
        <authorList>
            <person name="Alout H."/>
            <person name="Durand T."/>
        </authorList>
    </citation>
    <scope>NUCLEOTIDE SEQUENCE [LARGE SCALE GENOMIC DNA]</scope>
    <source>
        <strain evidence="3">HA-2024</strain>
        <tissue evidence="3">Whole body</tissue>
    </source>
</reference>
<dbReference type="AlphaFoldDB" id="A0ABD1CBF3"/>
<accession>A0ABD1CBF3</accession>
<organism evidence="3 4">
    <name type="scientific">Culex pipiens pipiens</name>
    <name type="common">Northern house mosquito</name>
    <dbReference type="NCBI Taxonomy" id="38569"/>
    <lineage>
        <taxon>Eukaryota</taxon>
        <taxon>Metazoa</taxon>
        <taxon>Ecdysozoa</taxon>
        <taxon>Arthropoda</taxon>
        <taxon>Hexapoda</taxon>
        <taxon>Insecta</taxon>
        <taxon>Pterygota</taxon>
        <taxon>Neoptera</taxon>
        <taxon>Endopterygota</taxon>
        <taxon>Diptera</taxon>
        <taxon>Nematocera</taxon>
        <taxon>Culicoidea</taxon>
        <taxon>Culicidae</taxon>
        <taxon>Culicinae</taxon>
        <taxon>Culicini</taxon>
        <taxon>Culex</taxon>
        <taxon>Culex</taxon>
    </lineage>
</organism>
<evidence type="ECO:0000256" key="1">
    <source>
        <dbReference type="SAM" id="MobiDB-lite"/>
    </source>
</evidence>
<dbReference type="EMBL" id="JBEHCU010014076">
    <property type="protein sequence ID" value="KAL1373688.1"/>
    <property type="molecule type" value="Genomic_DNA"/>
</dbReference>
<dbReference type="Proteomes" id="UP001562425">
    <property type="component" value="Unassembled WGS sequence"/>
</dbReference>
<name>A0ABD1CBF3_CULPP</name>
<feature type="domain" description="Tudor" evidence="2">
    <location>
        <begin position="111"/>
        <end position="167"/>
    </location>
</feature>
<feature type="region of interest" description="Disordered" evidence="1">
    <location>
        <begin position="36"/>
        <end position="59"/>
    </location>
</feature>
<feature type="compositionally biased region" description="Polar residues" evidence="1">
    <location>
        <begin position="44"/>
        <end position="59"/>
    </location>
</feature>
<gene>
    <name evidence="3" type="ORF">pipiens_018512</name>
</gene>
<protein>
    <recommendedName>
        <fullName evidence="2">Tudor domain-containing protein</fullName>
    </recommendedName>
</protein>
<dbReference type="Gene3D" id="2.40.50.90">
    <property type="match status" value="1"/>
</dbReference>
<dbReference type="InterPro" id="IPR002999">
    <property type="entry name" value="Tudor"/>
</dbReference>
<dbReference type="GO" id="GO:0005737">
    <property type="term" value="C:cytoplasm"/>
    <property type="evidence" value="ECO:0007669"/>
    <property type="project" value="UniProtKB-ARBA"/>
</dbReference>
<sequence length="199" mass="23069">MSMELNKSNIPLPVIVRMINSVHQIVATCVRLGQPGDTNERYQNEATTPEPSYKNSMDTLSPDQIEELNEEPLNTTNVSVLDYVSHDDRQICPFYGCFKGSDWDRLGHVTKLEDVWTREMVELFSLDRISVFYVDYGNPDTLKIDQLCYWDVRFDYLPFLAVHCRVANIKPLKQHHPEANDQFRRAVLDRGVKIHVLVN</sequence>
<proteinExistence type="predicted"/>
<evidence type="ECO:0000313" key="4">
    <source>
        <dbReference type="Proteomes" id="UP001562425"/>
    </source>
</evidence>
<dbReference type="Gene3D" id="2.30.30.140">
    <property type="match status" value="1"/>
</dbReference>
<keyword evidence="4" id="KW-1185">Reference proteome</keyword>
<evidence type="ECO:0000259" key="2">
    <source>
        <dbReference type="Pfam" id="PF00567"/>
    </source>
</evidence>